<name>A0A9P8A7Z4_MORAP</name>
<protein>
    <submittedName>
        <fullName evidence="1">Uncharacterized protein</fullName>
    </submittedName>
</protein>
<dbReference type="AlphaFoldDB" id="A0A9P8A7Z4"/>
<sequence length="208" mass="22085">MSLLCSINCPPHYRSPPLHPSLNIFTTQPNIMVKSILFAFATATLALLASSVTDAAPLRRRAVSGQTGALISATQYCLFLPPVEGGDIAKSEDDAVAFCNTAIASAPGARTLPDGFVQKVNFVENKDKNYVQITGTINSAAYKLSAGDEGGQYDNRAPVGAVCAGYSSFVQITEPKDGRFCLRCCKNKGDCPVNKSEYGCETVLGGEY</sequence>
<accession>A0A9P8A7Z4</accession>
<evidence type="ECO:0000313" key="1">
    <source>
        <dbReference type="EMBL" id="KAG9326398.1"/>
    </source>
</evidence>
<reference evidence="1" key="1">
    <citation type="submission" date="2021-07" db="EMBL/GenBank/DDBJ databases">
        <title>Draft genome of Mortierella alpina, strain LL118, isolated from an aspen leaf litter sample.</title>
        <authorList>
            <person name="Yang S."/>
            <person name="Vinatzer B.A."/>
        </authorList>
    </citation>
    <scope>NUCLEOTIDE SEQUENCE</scope>
    <source>
        <strain evidence="1">LL118</strain>
    </source>
</reference>
<dbReference type="EMBL" id="JAIFTL010000020">
    <property type="protein sequence ID" value="KAG9326398.1"/>
    <property type="molecule type" value="Genomic_DNA"/>
</dbReference>
<dbReference type="Proteomes" id="UP000717515">
    <property type="component" value="Unassembled WGS sequence"/>
</dbReference>
<organism evidence="1 2">
    <name type="scientific">Mortierella alpina</name>
    <name type="common">Oleaginous fungus</name>
    <name type="synonym">Mortierella renispora</name>
    <dbReference type="NCBI Taxonomy" id="64518"/>
    <lineage>
        <taxon>Eukaryota</taxon>
        <taxon>Fungi</taxon>
        <taxon>Fungi incertae sedis</taxon>
        <taxon>Mucoromycota</taxon>
        <taxon>Mortierellomycotina</taxon>
        <taxon>Mortierellomycetes</taxon>
        <taxon>Mortierellales</taxon>
        <taxon>Mortierellaceae</taxon>
        <taxon>Mortierella</taxon>
    </lineage>
</organism>
<proteinExistence type="predicted"/>
<gene>
    <name evidence="1" type="ORF">KVV02_008018</name>
</gene>
<comment type="caution">
    <text evidence="1">The sequence shown here is derived from an EMBL/GenBank/DDBJ whole genome shotgun (WGS) entry which is preliminary data.</text>
</comment>
<evidence type="ECO:0000313" key="2">
    <source>
        <dbReference type="Proteomes" id="UP000717515"/>
    </source>
</evidence>